<accession>A0A9W6TZ34</accession>
<dbReference type="EMBL" id="BSXT01000256">
    <property type="protein sequence ID" value="GMF22542.1"/>
    <property type="molecule type" value="Genomic_DNA"/>
</dbReference>
<sequence length="148" mass="17210">MSEGQQTQANMVGKQRLNVPRKLRRPKRRKKNTFKRVEDEQCDQFHEWRKHWDEWSVGFSHFVELTEVPTKATLWCLLGRRAAGVFPRGQAGADLIIPIFRRADLRSRKKYAKMMMTELPDAEVLDGARHTLELLPYDEAGGDDAMRG</sequence>
<evidence type="ECO:0000256" key="1">
    <source>
        <dbReference type="SAM" id="MobiDB-lite"/>
    </source>
</evidence>
<evidence type="ECO:0000313" key="2">
    <source>
        <dbReference type="EMBL" id="GMF22542.1"/>
    </source>
</evidence>
<comment type="caution">
    <text evidence="2">The sequence shown here is derived from an EMBL/GenBank/DDBJ whole genome shotgun (WGS) entry which is preliminary data.</text>
</comment>
<dbReference type="AlphaFoldDB" id="A0A9W6TZ34"/>
<feature type="compositionally biased region" description="Basic residues" evidence="1">
    <location>
        <begin position="19"/>
        <end position="34"/>
    </location>
</feature>
<name>A0A9W6TZ34_9STRA</name>
<dbReference type="Proteomes" id="UP001165121">
    <property type="component" value="Unassembled WGS sequence"/>
</dbReference>
<gene>
    <name evidence="2" type="ORF">Pfra01_000333300</name>
</gene>
<organism evidence="2 3">
    <name type="scientific">Phytophthora fragariaefolia</name>
    <dbReference type="NCBI Taxonomy" id="1490495"/>
    <lineage>
        <taxon>Eukaryota</taxon>
        <taxon>Sar</taxon>
        <taxon>Stramenopiles</taxon>
        <taxon>Oomycota</taxon>
        <taxon>Peronosporomycetes</taxon>
        <taxon>Peronosporales</taxon>
        <taxon>Peronosporaceae</taxon>
        <taxon>Phytophthora</taxon>
    </lineage>
</organism>
<feature type="compositionally biased region" description="Polar residues" evidence="1">
    <location>
        <begin position="1"/>
        <end position="10"/>
    </location>
</feature>
<protein>
    <submittedName>
        <fullName evidence="2">Unnamed protein product</fullName>
    </submittedName>
</protein>
<feature type="region of interest" description="Disordered" evidence="1">
    <location>
        <begin position="1"/>
        <end position="35"/>
    </location>
</feature>
<evidence type="ECO:0000313" key="3">
    <source>
        <dbReference type="Proteomes" id="UP001165121"/>
    </source>
</evidence>
<reference evidence="2" key="1">
    <citation type="submission" date="2023-04" db="EMBL/GenBank/DDBJ databases">
        <title>Phytophthora fragariaefolia NBRC 109709.</title>
        <authorList>
            <person name="Ichikawa N."/>
            <person name="Sato H."/>
            <person name="Tonouchi N."/>
        </authorList>
    </citation>
    <scope>NUCLEOTIDE SEQUENCE</scope>
    <source>
        <strain evidence="2">NBRC 109709</strain>
    </source>
</reference>
<keyword evidence="3" id="KW-1185">Reference proteome</keyword>
<dbReference type="OrthoDB" id="89069at2759"/>
<proteinExistence type="predicted"/>